<organism evidence="3">
    <name type="scientific">Magnetococcus massalia (strain MO-1)</name>
    <dbReference type="NCBI Taxonomy" id="451514"/>
    <lineage>
        <taxon>Bacteria</taxon>
        <taxon>Pseudomonadati</taxon>
        <taxon>Pseudomonadota</taxon>
        <taxon>Magnetococcia</taxon>
        <taxon>Magnetococcales</taxon>
        <taxon>Magnetococcaceae</taxon>
        <taxon>Magnetococcus</taxon>
    </lineage>
</organism>
<reference evidence="3" key="1">
    <citation type="submission" date="2015-04" db="EMBL/GenBank/DDBJ databases">
        <authorList>
            <person name="Syromyatnikov M.Y."/>
            <person name="Popov V.N."/>
        </authorList>
    </citation>
    <scope>NUCLEOTIDE SEQUENCE</scope>
    <source>
        <strain evidence="3">MO-1</strain>
    </source>
</reference>
<dbReference type="AlphaFoldDB" id="A0A1S7LFL0"/>
<dbReference type="PANTHER" id="PTHR43228:SF1">
    <property type="entry name" value="TWO-COMPONENT RESPONSE REGULATOR ARR22"/>
    <property type="match status" value="1"/>
</dbReference>
<protein>
    <submittedName>
        <fullName evidence="3">Putative polar-differentiation response regulator DivK. [divK]</fullName>
    </submittedName>
</protein>
<proteinExistence type="predicted"/>
<gene>
    <name evidence="3" type="ORF">MAGMO_1552</name>
</gene>
<dbReference type="InterPro" id="IPR001789">
    <property type="entry name" value="Sig_transdc_resp-reg_receiver"/>
</dbReference>
<dbReference type="InterPro" id="IPR052048">
    <property type="entry name" value="ST_Response_Regulator"/>
</dbReference>
<evidence type="ECO:0000259" key="2">
    <source>
        <dbReference type="PROSITE" id="PS50110"/>
    </source>
</evidence>
<dbReference type="Gene3D" id="3.40.50.2300">
    <property type="match status" value="1"/>
</dbReference>
<keyword evidence="1" id="KW-0597">Phosphoprotein</keyword>
<sequence>MATILIVEDQADIRDMVRLWLEMDDHEVFEAENGQVGVEQVLELKPDITLMDMHMPVMDGHEAVEVLRKEHGYQGLIIAVTASAMKTDVDRVKETGCNGFIPKPIGEDFGELVNGFLTEDR</sequence>
<feature type="domain" description="Response regulatory" evidence="2">
    <location>
        <begin position="3"/>
        <end position="118"/>
    </location>
</feature>
<dbReference type="GO" id="GO:0000160">
    <property type="term" value="P:phosphorelay signal transduction system"/>
    <property type="evidence" value="ECO:0007669"/>
    <property type="project" value="InterPro"/>
</dbReference>
<dbReference type="SUPFAM" id="SSF52172">
    <property type="entry name" value="CheY-like"/>
    <property type="match status" value="1"/>
</dbReference>
<evidence type="ECO:0000313" key="3">
    <source>
        <dbReference type="EMBL" id="CRH05740.1"/>
    </source>
</evidence>
<dbReference type="SMART" id="SM00448">
    <property type="entry name" value="REC"/>
    <property type="match status" value="1"/>
</dbReference>
<accession>A0A1S7LFL0</accession>
<feature type="modified residue" description="4-aspartylphosphate" evidence="1">
    <location>
        <position position="52"/>
    </location>
</feature>
<dbReference type="EMBL" id="LO017727">
    <property type="protein sequence ID" value="CRH05740.1"/>
    <property type="molecule type" value="Genomic_DNA"/>
</dbReference>
<evidence type="ECO:0000256" key="1">
    <source>
        <dbReference type="PROSITE-ProRule" id="PRU00169"/>
    </source>
</evidence>
<name>A0A1S7LFL0_MAGMO</name>
<dbReference type="InterPro" id="IPR011006">
    <property type="entry name" value="CheY-like_superfamily"/>
</dbReference>
<dbReference type="PROSITE" id="PS50110">
    <property type="entry name" value="RESPONSE_REGULATORY"/>
    <property type="match status" value="1"/>
</dbReference>
<dbReference type="Pfam" id="PF00072">
    <property type="entry name" value="Response_reg"/>
    <property type="match status" value="1"/>
</dbReference>
<dbReference type="PANTHER" id="PTHR43228">
    <property type="entry name" value="TWO-COMPONENT RESPONSE REGULATOR"/>
    <property type="match status" value="1"/>
</dbReference>